<keyword evidence="1" id="KW-0805">Transcription regulation</keyword>
<accession>A0A918PLQ9</accession>
<dbReference type="InterPro" id="IPR001647">
    <property type="entry name" value="HTH_TetR"/>
</dbReference>
<feature type="region of interest" description="Disordered" evidence="5">
    <location>
        <begin position="1"/>
        <end position="42"/>
    </location>
</feature>
<name>A0A918PLQ9_9SPHN</name>
<evidence type="ECO:0000313" key="7">
    <source>
        <dbReference type="EMBL" id="GGZ15306.1"/>
    </source>
</evidence>
<protein>
    <recommendedName>
        <fullName evidence="6">HTH tetR-type domain-containing protein</fullName>
    </recommendedName>
</protein>
<dbReference type="PANTHER" id="PTHR30055:SF234">
    <property type="entry name" value="HTH-TYPE TRANSCRIPTIONAL REGULATOR BETI"/>
    <property type="match status" value="1"/>
</dbReference>
<keyword evidence="3" id="KW-0804">Transcription</keyword>
<dbReference type="GO" id="GO:0000976">
    <property type="term" value="F:transcription cis-regulatory region binding"/>
    <property type="evidence" value="ECO:0007669"/>
    <property type="project" value="TreeGrafter"/>
</dbReference>
<dbReference type="SUPFAM" id="SSF46689">
    <property type="entry name" value="Homeodomain-like"/>
    <property type="match status" value="1"/>
</dbReference>
<evidence type="ECO:0000256" key="3">
    <source>
        <dbReference type="ARBA" id="ARBA00023163"/>
    </source>
</evidence>
<gene>
    <name evidence="7" type="ORF">GCM10011614_32770</name>
</gene>
<evidence type="ECO:0000256" key="1">
    <source>
        <dbReference type="ARBA" id="ARBA00023015"/>
    </source>
</evidence>
<sequence>MTEQQVRTGRRGGRRAVRLPAATGEAPLDGARKTAKAETGGRKRADAVREAVLQAALDCYGVFGYDGTSTRAVADRANVTHTLVLYHFRSKEDLWIAALDKALASYEEAISPILDGNEGMCPGIRLRHFIEQFVRFSARYPQIHRIMTMEGNQDTPRLEWVIDNHLRAHYEKVRDLIRRAQDEGTVRDCDATRLYYFIVGSAGTLFTLSTEYKALTGRDVFSETEILRNLAFLYEIVFVAT</sequence>
<proteinExistence type="predicted"/>
<dbReference type="SUPFAM" id="SSF48498">
    <property type="entry name" value="Tetracyclin repressor-like, C-terminal domain"/>
    <property type="match status" value="1"/>
</dbReference>
<evidence type="ECO:0000256" key="4">
    <source>
        <dbReference type="PROSITE-ProRule" id="PRU00335"/>
    </source>
</evidence>
<evidence type="ECO:0000256" key="2">
    <source>
        <dbReference type="ARBA" id="ARBA00023125"/>
    </source>
</evidence>
<dbReference type="EMBL" id="BMZA01000021">
    <property type="protein sequence ID" value="GGZ15306.1"/>
    <property type="molecule type" value="Genomic_DNA"/>
</dbReference>
<dbReference type="Gene3D" id="1.10.357.10">
    <property type="entry name" value="Tetracycline Repressor, domain 2"/>
    <property type="match status" value="1"/>
</dbReference>
<dbReference type="Gene3D" id="1.10.10.60">
    <property type="entry name" value="Homeodomain-like"/>
    <property type="match status" value="1"/>
</dbReference>
<dbReference type="Pfam" id="PF17938">
    <property type="entry name" value="TetR_C_29"/>
    <property type="match status" value="1"/>
</dbReference>
<keyword evidence="8" id="KW-1185">Reference proteome</keyword>
<feature type="domain" description="HTH tetR-type" evidence="6">
    <location>
        <begin position="46"/>
        <end position="106"/>
    </location>
</feature>
<reference evidence="7" key="2">
    <citation type="submission" date="2020-09" db="EMBL/GenBank/DDBJ databases">
        <authorList>
            <person name="Sun Q."/>
            <person name="Kim S."/>
        </authorList>
    </citation>
    <scope>NUCLEOTIDE SEQUENCE</scope>
    <source>
        <strain evidence="7">KCTC 32255</strain>
    </source>
</reference>
<evidence type="ECO:0000259" key="6">
    <source>
        <dbReference type="PROSITE" id="PS50977"/>
    </source>
</evidence>
<dbReference type="PANTHER" id="PTHR30055">
    <property type="entry name" value="HTH-TYPE TRANSCRIPTIONAL REGULATOR RUTR"/>
    <property type="match status" value="1"/>
</dbReference>
<dbReference type="Pfam" id="PF00440">
    <property type="entry name" value="TetR_N"/>
    <property type="match status" value="1"/>
</dbReference>
<feature type="compositionally biased region" description="Basic and acidic residues" evidence="5">
    <location>
        <begin position="30"/>
        <end position="42"/>
    </location>
</feature>
<dbReference type="InterPro" id="IPR009057">
    <property type="entry name" value="Homeodomain-like_sf"/>
</dbReference>
<keyword evidence="2 4" id="KW-0238">DNA-binding</keyword>
<dbReference type="InterPro" id="IPR050109">
    <property type="entry name" value="HTH-type_TetR-like_transc_reg"/>
</dbReference>
<dbReference type="PROSITE" id="PS50977">
    <property type="entry name" value="HTH_TETR_2"/>
    <property type="match status" value="1"/>
</dbReference>
<evidence type="ECO:0000313" key="8">
    <source>
        <dbReference type="Proteomes" id="UP000648075"/>
    </source>
</evidence>
<reference evidence="7" key="1">
    <citation type="journal article" date="2014" name="Int. J. Syst. Evol. Microbiol.">
        <title>Complete genome sequence of Corynebacterium casei LMG S-19264T (=DSM 44701T), isolated from a smear-ripened cheese.</title>
        <authorList>
            <consortium name="US DOE Joint Genome Institute (JGI-PGF)"/>
            <person name="Walter F."/>
            <person name="Albersmeier A."/>
            <person name="Kalinowski J."/>
            <person name="Ruckert C."/>
        </authorList>
    </citation>
    <scope>NUCLEOTIDE SEQUENCE</scope>
    <source>
        <strain evidence="7">KCTC 32255</strain>
    </source>
</reference>
<organism evidence="7 8">
    <name type="scientific">Novosphingobium colocasiae</name>
    <dbReference type="NCBI Taxonomy" id="1256513"/>
    <lineage>
        <taxon>Bacteria</taxon>
        <taxon>Pseudomonadati</taxon>
        <taxon>Pseudomonadota</taxon>
        <taxon>Alphaproteobacteria</taxon>
        <taxon>Sphingomonadales</taxon>
        <taxon>Sphingomonadaceae</taxon>
        <taxon>Novosphingobium</taxon>
    </lineage>
</organism>
<dbReference type="PRINTS" id="PR00455">
    <property type="entry name" value="HTHTETR"/>
</dbReference>
<dbReference type="InterPro" id="IPR036271">
    <property type="entry name" value="Tet_transcr_reg_TetR-rel_C_sf"/>
</dbReference>
<dbReference type="Proteomes" id="UP000648075">
    <property type="component" value="Unassembled WGS sequence"/>
</dbReference>
<dbReference type="RefSeq" id="WP_189622374.1">
    <property type="nucleotide sequence ID" value="NZ_BMZA01000021.1"/>
</dbReference>
<dbReference type="GO" id="GO:0003700">
    <property type="term" value="F:DNA-binding transcription factor activity"/>
    <property type="evidence" value="ECO:0007669"/>
    <property type="project" value="TreeGrafter"/>
</dbReference>
<comment type="caution">
    <text evidence="7">The sequence shown here is derived from an EMBL/GenBank/DDBJ whole genome shotgun (WGS) entry which is preliminary data.</text>
</comment>
<feature type="compositionally biased region" description="Basic residues" evidence="5">
    <location>
        <begin position="8"/>
        <end position="17"/>
    </location>
</feature>
<feature type="DNA-binding region" description="H-T-H motif" evidence="4">
    <location>
        <begin position="69"/>
        <end position="88"/>
    </location>
</feature>
<evidence type="ECO:0000256" key="5">
    <source>
        <dbReference type="SAM" id="MobiDB-lite"/>
    </source>
</evidence>
<dbReference type="AlphaFoldDB" id="A0A918PLQ9"/>
<dbReference type="InterPro" id="IPR041474">
    <property type="entry name" value="NicS_C"/>
</dbReference>